<feature type="compositionally biased region" description="Acidic residues" evidence="13">
    <location>
        <begin position="627"/>
        <end position="667"/>
    </location>
</feature>
<evidence type="ECO:0000256" key="3">
    <source>
        <dbReference type="ARBA" id="ARBA00012459"/>
    </source>
</evidence>
<comment type="similarity">
    <text evidence="2">Belongs to the endopolyphosphatase PPN1 family.</text>
</comment>
<feature type="compositionally biased region" description="Pro residues" evidence="13">
    <location>
        <begin position="504"/>
        <end position="513"/>
    </location>
</feature>
<sequence length="717" mass="81889">MPAAGKRRQLLTLLALGAGVVAVPILPSDAGADQQVLQPHPQSQTRPLQGRFLHITDFHPDPYYEVRTSTEEGIACHRGKGLAGTYGAEKTDCDSPFSLVDATFDWLKHHVRDKVDFVVWTGDTARHDSDEKLPRHADEVIRTNRKVADKFFETFSSGKDRLAIPVVPSFGNNDFLPHNIFYPGPNKWLRTYSHVWRRFIPEEQRHSFEFGGWFYVDVVPGKLAVFSLNTMYFFDRNAGVNGCAAPSEPGYKHLEWLRVQLQRMRESGMKAILMGHVPPARTGNKQNWDETCWQRYTLWLKQYRDVVVGAVYGHMNIDHFLLQDSWDVDITGKDDETQARESLESTVTIASKGDYLQDLRKGWSEIPGSVAQSLSEDEDNGDGEVGLYGHNRRNKFHKDKFHKIGGKHAERYQVSLVSPSIVPNYFPTIRIIEYNITGLEHVALWTDPFNATDIPPLPATPEIWEDDDGFHDQLKRSAVDELRKKKKKKKHSKKPKDPNLVVPDEPPAHAPPGPAYLAQPFTFTGYTQYYANLTYVNNDIADHGVEAAKWRSGDHGDDELKHGAPKPRKFKFEVEYSTFDDEIFKLPDLTVKNYVKLAYRLAKEEKKKRKKKKHHKTGRKGGKTQVEDSDDDEDEYEDEDEVEDDVDFEEEDGEEDTAALDAGEESGDAGAADSFVEETRRGHRKTKNRRKKKSKVWLHFLRHAFVSTLSTEELEEV</sequence>
<reference evidence="15 16" key="1">
    <citation type="journal article" date="2014" name="BMC Genomics">
        <title>Comparative genome sequencing reveals chemotype-specific gene clusters in the toxigenic black mold Stachybotrys.</title>
        <authorList>
            <person name="Semeiks J."/>
            <person name="Borek D."/>
            <person name="Otwinowski Z."/>
            <person name="Grishin N.V."/>
        </authorList>
    </citation>
    <scope>NUCLEOTIDE SEQUENCE [LARGE SCALE GENOMIC DNA]</scope>
    <source>
        <strain evidence="15 16">IBT 40285</strain>
    </source>
</reference>
<evidence type="ECO:0000256" key="8">
    <source>
        <dbReference type="ARBA" id="ARBA00022968"/>
    </source>
</evidence>
<dbReference type="SUPFAM" id="SSF56300">
    <property type="entry name" value="Metallo-dependent phosphatases"/>
    <property type="match status" value="1"/>
</dbReference>
<dbReference type="EMBL" id="KL660698">
    <property type="protein sequence ID" value="KFA64211.1"/>
    <property type="molecule type" value="Genomic_DNA"/>
</dbReference>
<dbReference type="InParanoid" id="A0A084QJS6"/>
<proteinExistence type="inferred from homology"/>
<evidence type="ECO:0000256" key="9">
    <source>
        <dbReference type="ARBA" id="ARBA00022989"/>
    </source>
</evidence>
<dbReference type="EC" id="3.6.1.10" evidence="3 12"/>
<dbReference type="InterPro" id="IPR029052">
    <property type="entry name" value="Metallo-depent_PP-like"/>
</dbReference>
<dbReference type="InterPro" id="IPR006311">
    <property type="entry name" value="TAT_signal"/>
</dbReference>
<dbReference type="InterPro" id="IPR012358">
    <property type="entry name" value="EndopolyPtase_N1"/>
</dbReference>
<evidence type="ECO:0000256" key="1">
    <source>
        <dbReference type="ARBA" id="ARBA00004576"/>
    </source>
</evidence>
<feature type="compositionally biased region" description="Basic residues" evidence="13">
    <location>
        <begin position="484"/>
        <end position="494"/>
    </location>
</feature>
<feature type="region of interest" description="Disordered" evidence="13">
    <location>
        <begin position="606"/>
        <end position="693"/>
    </location>
</feature>
<dbReference type="OrthoDB" id="348678at2759"/>
<dbReference type="FunCoup" id="A0A084QJS6">
    <property type="interactions" value="189"/>
</dbReference>
<protein>
    <recommendedName>
        <fullName evidence="4 12">Endopolyphosphatase</fullName>
        <ecNumber evidence="3 12">3.6.1.10</ecNumber>
    </recommendedName>
</protein>
<feature type="compositionally biased region" description="Basic residues" evidence="13">
    <location>
        <begin position="681"/>
        <end position="693"/>
    </location>
</feature>
<dbReference type="GO" id="GO:0006798">
    <property type="term" value="P:polyphosphate catabolic process"/>
    <property type="evidence" value="ECO:0007669"/>
    <property type="project" value="TreeGrafter"/>
</dbReference>
<keyword evidence="14" id="KW-0732">Signal</keyword>
<feature type="region of interest" description="Disordered" evidence="13">
    <location>
        <begin position="481"/>
        <end position="513"/>
    </location>
</feature>
<evidence type="ECO:0000313" key="16">
    <source>
        <dbReference type="Proteomes" id="UP000028524"/>
    </source>
</evidence>
<keyword evidence="9" id="KW-1133">Transmembrane helix</keyword>
<accession>A0A084QJS6</accession>
<keyword evidence="5 12" id="KW-0926">Vacuole</keyword>
<evidence type="ECO:0000256" key="12">
    <source>
        <dbReference type="PIRNR" id="PIRNR027093"/>
    </source>
</evidence>
<evidence type="ECO:0000313" key="15">
    <source>
        <dbReference type="EMBL" id="KFA64211.1"/>
    </source>
</evidence>
<evidence type="ECO:0000256" key="7">
    <source>
        <dbReference type="ARBA" id="ARBA00022801"/>
    </source>
</evidence>
<evidence type="ECO:0000256" key="4">
    <source>
        <dbReference type="ARBA" id="ARBA00014458"/>
    </source>
</evidence>
<keyword evidence="11" id="KW-0325">Glycoprotein</keyword>
<dbReference type="PANTHER" id="PTHR10340:SF55">
    <property type="entry name" value="ENDOPOLYPHOSPHATASE"/>
    <property type="match status" value="1"/>
</dbReference>
<comment type="function">
    <text evidence="12">Catalyzes the hydrolysis of inorganic polyphosphate (polyP) chains of many hundreds of phosphate residues into shorter lengths.</text>
</comment>
<name>A0A084QJS6_STAC4</name>
<dbReference type="PANTHER" id="PTHR10340">
    <property type="entry name" value="SPHINGOMYELIN PHOSPHODIESTERASE"/>
    <property type="match status" value="1"/>
</dbReference>
<keyword evidence="7 12" id="KW-0378">Hydrolase</keyword>
<evidence type="ECO:0000256" key="2">
    <source>
        <dbReference type="ARBA" id="ARBA00010399"/>
    </source>
</evidence>
<dbReference type="HOGENOM" id="CLU_013424_1_1_1"/>
<evidence type="ECO:0000256" key="5">
    <source>
        <dbReference type="ARBA" id="ARBA00022554"/>
    </source>
</evidence>
<evidence type="ECO:0000256" key="14">
    <source>
        <dbReference type="SAM" id="SignalP"/>
    </source>
</evidence>
<dbReference type="PROSITE" id="PS51318">
    <property type="entry name" value="TAT"/>
    <property type="match status" value="1"/>
</dbReference>
<dbReference type="GO" id="GO:0008081">
    <property type="term" value="F:phosphoric diester hydrolase activity"/>
    <property type="evidence" value="ECO:0007669"/>
    <property type="project" value="TreeGrafter"/>
</dbReference>
<dbReference type="CDD" id="cd00842">
    <property type="entry name" value="MPP_ASMase"/>
    <property type="match status" value="1"/>
</dbReference>
<dbReference type="GO" id="GO:0004309">
    <property type="term" value="F:exopolyphosphatase activity"/>
    <property type="evidence" value="ECO:0007669"/>
    <property type="project" value="TreeGrafter"/>
</dbReference>
<dbReference type="GO" id="GO:0005774">
    <property type="term" value="C:vacuolar membrane"/>
    <property type="evidence" value="ECO:0007669"/>
    <property type="project" value="UniProtKB-SubCell"/>
</dbReference>
<dbReference type="AlphaFoldDB" id="A0A084QJS6"/>
<feature type="compositionally biased region" description="Basic residues" evidence="13">
    <location>
        <begin position="606"/>
        <end position="622"/>
    </location>
</feature>
<comment type="subcellular location">
    <subcellularLocation>
        <location evidence="1">Vacuole membrane</location>
        <topology evidence="1">Single-pass type II membrane protein</topology>
    </subcellularLocation>
</comment>
<keyword evidence="6" id="KW-0812">Transmembrane</keyword>
<dbReference type="STRING" id="1283841.A0A084QJS6"/>
<keyword evidence="8" id="KW-0735">Signal-anchor</keyword>
<organism evidence="15 16">
    <name type="scientific">Stachybotrys chlorohalonatus (strain IBT 40285)</name>
    <dbReference type="NCBI Taxonomy" id="1283841"/>
    <lineage>
        <taxon>Eukaryota</taxon>
        <taxon>Fungi</taxon>
        <taxon>Dikarya</taxon>
        <taxon>Ascomycota</taxon>
        <taxon>Pezizomycotina</taxon>
        <taxon>Sordariomycetes</taxon>
        <taxon>Hypocreomycetidae</taxon>
        <taxon>Hypocreales</taxon>
        <taxon>Stachybotryaceae</taxon>
        <taxon>Stachybotrys</taxon>
    </lineage>
</organism>
<dbReference type="Gene3D" id="3.60.21.10">
    <property type="match status" value="1"/>
</dbReference>
<evidence type="ECO:0000256" key="6">
    <source>
        <dbReference type="ARBA" id="ARBA00022692"/>
    </source>
</evidence>
<evidence type="ECO:0000256" key="10">
    <source>
        <dbReference type="ARBA" id="ARBA00023136"/>
    </source>
</evidence>
<evidence type="ECO:0000256" key="13">
    <source>
        <dbReference type="SAM" id="MobiDB-lite"/>
    </source>
</evidence>
<keyword evidence="16" id="KW-1185">Reference proteome</keyword>
<gene>
    <name evidence="15" type="ORF">S40285_00864</name>
</gene>
<feature type="signal peptide" evidence="14">
    <location>
        <begin position="1"/>
        <end position="22"/>
    </location>
</feature>
<dbReference type="FunFam" id="3.60.21.10:FF:000082">
    <property type="entry name" value="Endopolyphosphatase"/>
    <property type="match status" value="1"/>
</dbReference>
<dbReference type="PIRSF" id="PIRSF027093">
    <property type="entry name" value="EndopolyPtase_N1"/>
    <property type="match status" value="1"/>
</dbReference>
<dbReference type="GO" id="GO:0000324">
    <property type="term" value="C:fungal-type vacuole"/>
    <property type="evidence" value="ECO:0007669"/>
    <property type="project" value="TreeGrafter"/>
</dbReference>
<dbReference type="GO" id="GO:0000298">
    <property type="term" value="F:endopolyphosphatase activity"/>
    <property type="evidence" value="ECO:0007669"/>
    <property type="project" value="UniProtKB-EC"/>
</dbReference>
<keyword evidence="10 12" id="KW-0472">Membrane</keyword>
<dbReference type="OMA" id="WAERYSV"/>
<feature type="chain" id="PRO_5001779385" description="Endopolyphosphatase" evidence="14">
    <location>
        <begin position="23"/>
        <end position="717"/>
    </location>
</feature>
<evidence type="ECO:0000256" key="11">
    <source>
        <dbReference type="ARBA" id="ARBA00023180"/>
    </source>
</evidence>
<comment type="catalytic activity">
    <reaction evidence="12">
        <text>[phosphate](n+1) + n H2O = (n+1) phosphate + n H(+)</text>
        <dbReference type="Rhea" id="RHEA:22452"/>
        <dbReference type="Rhea" id="RHEA-COMP:14280"/>
        <dbReference type="ChEBI" id="CHEBI:15377"/>
        <dbReference type="ChEBI" id="CHEBI:15378"/>
        <dbReference type="ChEBI" id="CHEBI:16838"/>
        <dbReference type="ChEBI" id="CHEBI:43474"/>
        <dbReference type="EC" id="3.6.1.10"/>
    </reaction>
</comment>
<dbReference type="InterPro" id="IPR041805">
    <property type="entry name" value="ASMase/PPN1_MPP"/>
</dbReference>
<dbReference type="Proteomes" id="UP000028524">
    <property type="component" value="Unassembled WGS sequence"/>
</dbReference>